<protein>
    <submittedName>
        <fullName evidence="9">Zinc ABC transporter, periplasmic-binding protein ZnuA</fullName>
    </submittedName>
</protein>
<dbReference type="HOGENOM" id="CLU_016838_1_1_5"/>
<dbReference type="InterPro" id="IPR006127">
    <property type="entry name" value="ZnuA-like"/>
</dbReference>
<dbReference type="GO" id="GO:0046872">
    <property type="term" value="F:metal ion binding"/>
    <property type="evidence" value="ECO:0007669"/>
    <property type="project" value="UniProtKB-KW"/>
</dbReference>
<keyword evidence="5 8" id="KW-0732">Signal</keyword>
<dbReference type="Pfam" id="PF01297">
    <property type="entry name" value="ZnuA"/>
    <property type="match status" value="1"/>
</dbReference>
<feature type="chain" id="PRO_5002055496" evidence="8">
    <location>
        <begin position="25"/>
        <end position="341"/>
    </location>
</feature>
<dbReference type="CDD" id="cd01137">
    <property type="entry name" value="PsaA"/>
    <property type="match status" value="1"/>
</dbReference>
<dbReference type="GO" id="GO:0007155">
    <property type="term" value="P:cell adhesion"/>
    <property type="evidence" value="ECO:0007669"/>
    <property type="project" value="InterPro"/>
</dbReference>
<dbReference type="KEGG" id="mcg:GL4_0031"/>
<evidence type="ECO:0000256" key="3">
    <source>
        <dbReference type="ARBA" id="ARBA00022448"/>
    </source>
</evidence>
<dbReference type="PRINTS" id="PR00690">
    <property type="entry name" value="ADHESNFAMILY"/>
</dbReference>
<organism evidence="9 10">
    <name type="scientific">Methyloceanibacter caenitepidi</name>
    <dbReference type="NCBI Taxonomy" id="1384459"/>
    <lineage>
        <taxon>Bacteria</taxon>
        <taxon>Pseudomonadati</taxon>
        <taxon>Pseudomonadota</taxon>
        <taxon>Alphaproteobacteria</taxon>
        <taxon>Hyphomicrobiales</taxon>
        <taxon>Hyphomicrobiaceae</taxon>
        <taxon>Methyloceanibacter</taxon>
    </lineage>
</organism>
<evidence type="ECO:0000256" key="5">
    <source>
        <dbReference type="ARBA" id="ARBA00022729"/>
    </source>
</evidence>
<dbReference type="Proteomes" id="UP000031643">
    <property type="component" value="Chromosome"/>
</dbReference>
<feature type="compositionally biased region" description="Basic and acidic residues" evidence="7">
    <location>
        <begin position="114"/>
        <end position="171"/>
    </location>
</feature>
<dbReference type="RefSeq" id="WP_045363258.1">
    <property type="nucleotide sequence ID" value="NZ_AP014648.1"/>
</dbReference>
<evidence type="ECO:0000256" key="4">
    <source>
        <dbReference type="ARBA" id="ARBA00022723"/>
    </source>
</evidence>
<comment type="subcellular location">
    <subcellularLocation>
        <location evidence="1">Cell envelope</location>
    </subcellularLocation>
</comment>
<gene>
    <name evidence="9" type="ORF">GL4_0031</name>
</gene>
<proteinExistence type="inferred from homology"/>
<dbReference type="PANTHER" id="PTHR42953">
    <property type="entry name" value="HIGH-AFFINITY ZINC UPTAKE SYSTEM PROTEIN ZNUA-RELATED"/>
    <property type="match status" value="1"/>
</dbReference>
<dbReference type="STRING" id="1384459.GL4_0031"/>
<dbReference type="GO" id="GO:0030001">
    <property type="term" value="P:metal ion transport"/>
    <property type="evidence" value="ECO:0007669"/>
    <property type="project" value="InterPro"/>
</dbReference>
<dbReference type="SUPFAM" id="SSF53807">
    <property type="entry name" value="Helical backbone' metal receptor"/>
    <property type="match status" value="1"/>
</dbReference>
<evidence type="ECO:0000313" key="10">
    <source>
        <dbReference type="Proteomes" id="UP000031643"/>
    </source>
</evidence>
<dbReference type="PANTHER" id="PTHR42953:SF1">
    <property type="entry name" value="METAL-BINDING PROTEIN HI_0362-RELATED"/>
    <property type="match status" value="1"/>
</dbReference>
<feature type="signal peptide" evidence="8">
    <location>
        <begin position="1"/>
        <end position="24"/>
    </location>
</feature>
<dbReference type="Gene3D" id="3.40.50.1980">
    <property type="entry name" value="Nitrogenase molybdenum iron protein domain"/>
    <property type="match status" value="3"/>
</dbReference>
<dbReference type="InterPro" id="IPR006129">
    <property type="entry name" value="AdhesinB"/>
</dbReference>
<dbReference type="InterPro" id="IPR006128">
    <property type="entry name" value="Lipoprotein_PsaA-like"/>
</dbReference>
<dbReference type="GO" id="GO:0030313">
    <property type="term" value="C:cell envelope"/>
    <property type="evidence" value="ECO:0007669"/>
    <property type="project" value="UniProtKB-SubCell"/>
</dbReference>
<comment type="similarity">
    <text evidence="2 6">Belongs to the bacterial solute-binding protein 9 family.</text>
</comment>
<dbReference type="OrthoDB" id="9793396at2"/>
<evidence type="ECO:0000313" key="9">
    <source>
        <dbReference type="EMBL" id="BAQ15502.1"/>
    </source>
</evidence>
<keyword evidence="4" id="KW-0479">Metal-binding</keyword>
<dbReference type="InterPro" id="IPR050492">
    <property type="entry name" value="Bact_metal-bind_prot9"/>
</dbReference>
<dbReference type="AlphaFoldDB" id="A0A0A8JYT7"/>
<evidence type="ECO:0000256" key="2">
    <source>
        <dbReference type="ARBA" id="ARBA00011028"/>
    </source>
</evidence>
<sequence>MRSRLIPLLAAASLAFGVSASAQAADKVRAVASFSILADMVKNVGGDRVDVAELVGPDGDAHEFNPTPADAKKLAGADVFFVNGLGFEGWMERLETSSGFDGATVVASTGVKPRKMDEEHGGHEEHAKGEDHDEHAEGEHDHDGDHADHDDHDDNYEEHAEDHHHGDMDPHAWQDLANGAIYVANIRDGLIAADPDGKAVYEANADKYLAALKAEDVAVKTALEALPQARRRIITSHDAFGYFGDAYGLEILAPEGVSTASEPSAKDVATIIRQIREDKIPAVFLENITNAKMLEQIAKESGAKIGGTLYSDAISGPDGPAPTYLDMFKHNVGTLTAALSS</sequence>
<evidence type="ECO:0000256" key="1">
    <source>
        <dbReference type="ARBA" id="ARBA00004196"/>
    </source>
</evidence>
<feature type="region of interest" description="Disordered" evidence="7">
    <location>
        <begin position="110"/>
        <end position="171"/>
    </location>
</feature>
<dbReference type="PRINTS" id="PR00691">
    <property type="entry name" value="ADHESINB"/>
</dbReference>
<evidence type="ECO:0000256" key="8">
    <source>
        <dbReference type="SAM" id="SignalP"/>
    </source>
</evidence>
<dbReference type="EMBL" id="AP014648">
    <property type="protein sequence ID" value="BAQ15502.1"/>
    <property type="molecule type" value="Genomic_DNA"/>
</dbReference>
<accession>A0A0A8JYT7</accession>
<evidence type="ECO:0000256" key="6">
    <source>
        <dbReference type="RuleBase" id="RU003512"/>
    </source>
</evidence>
<reference evidence="9 10" key="1">
    <citation type="submission" date="2014-09" db="EMBL/GenBank/DDBJ databases">
        <title>Genome sequencing of Methyloceanibacter caenitepidi Gela4.</title>
        <authorList>
            <person name="Takeuchi M."/>
            <person name="Susumu S."/>
            <person name="Kamagata Y."/>
            <person name="Oshima K."/>
            <person name="Hattori M."/>
            <person name="Iwasaki W."/>
        </authorList>
    </citation>
    <scope>NUCLEOTIDE SEQUENCE [LARGE SCALE GENOMIC DNA]</scope>
    <source>
        <strain evidence="9 10">Gela4</strain>
    </source>
</reference>
<keyword evidence="10" id="KW-1185">Reference proteome</keyword>
<evidence type="ECO:0000256" key="7">
    <source>
        <dbReference type="SAM" id="MobiDB-lite"/>
    </source>
</evidence>
<name>A0A0A8JYT7_9HYPH</name>
<keyword evidence="3 6" id="KW-0813">Transport</keyword>